<accession>A0A8J5KKY1</accession>
<organism evidence="2 3">
    <name type="scientific">Zingiber officinale</name>
    <name type="common">Ginger</name>
    <name type="synonym">Amomum zingiber</name>
    <dbReference type="NCBI Taxonomy" id="94328"/>
    <lineage>
        <taxon>Eukaryota</taxon>
        <taxon>Viridiplantae</taxon>
        <taxon>Streptophyta</taxon>
        <taxon>Embryophyta</taxon>
        <taxon>Tracheophyta</taxon>
        <taxon>Spermatophyta</taxon>
        <taxon>Magnoliopsida</taxon>
        <taxon>Liliopsida</taxon>
        <taxon>Zingiberales</taxon>
        <taxon>Zingiberaceae</taxon>
        <taxon>Zingiber</taxon>
    </lineage>
</organism>
<evidence type="ECO:0000313" key="2">
    <source>
        <dbReference type="EMBL" id="KAG6487668.1"/>
    </source>
</evidence>
<gene>
    <name evidence="2" type="ORF">ZIOFF_056259</name>
</gene>
<keyword evidence="1" id="KW-0472">Membrane</keyword>
<protein>
    <submittedName>
        <fullName evidence="2">Uncharacterized protein</fullName>
    </submittedName>
</protein>
<evidence type="ECO:0000313" key="3">
    <source>
        <dbReference type="Proteomes" id="UP000734854"/>
    </source>
</evidence>
<evidence type="ECO:0000256" key="1">
    <source>
        <dbReference type="SAM" id="Phobius"/>
    </source>
</evidence>
<sequence length="315" mass="35348">MVIDYVSGNGMFGIGSSAFSKGNRKVKVVKVISLWNNWGWTSRLKNNRSISWLTITDAPESIIHGAEISKPHEKAIISLHVCATETLRVLDDGFEFNSARSCSRCSFVMVLTVVIASFAMGKIRPFFSPDLPLKLAVPLRMFGPVEVRAEPSMIVVGPFLPSITFLWLSSLLTSEKTSPRDGSGYDRTQDFKEAIRSTALSCGYDEVGVWIENVLIFFLLLLGVPCINLTVYGIIQFASLFQLRTIQNTSKLAAVLASFILRKLLEKHPFEKAAIKTVHSQSLALTDFLQVLYIYPIRFITKHQKDYVDLHRIRL</sequence>
<keyword evidence="1" id="KW-1133">Transmembrane helix</keyword>
<feature type="transmembrane region" description="Helical" evidence="1">
    <location>
        <begin position="147"/>
        <end position="168"/>
    </location>
</feature>
<name>A0A8J5KKY1_ZINOF</name>
<dbReference type="Proteomes" id="UP000734854">
    <property type="component" value="Unassembled WGS sequence"/>
</dbReference>
<dbReference type="AlphaFoldDB" id="A0A8J5KKY1"/>
<feature type="transmembrane region" description="Helical" evidence="1">
    <location>
        <begin position="214"/>
        <end position="235"/>
    </location>
</feature>
<comment type="caution">
    <text evidence="2">The sequence shown here is derived from an EMBL/GenBank/DDBJ whole genome shotgun (WGS) entry which is preliminary data.</text>
</comment>
<reference evidence="2 3" key="1">
    <citation type="submission" date="2020-08" db="EMBL/GenBank/DDBJ databases">
        <title>Plant Genome Project.</title>
        <authorList>
            <person name="Zhang R.-G."/>
        </authorList>
    </citation>
    <scope>NUCLEOTIDE SEQUENCE [LARGE SCALE GENOMIC DNA]</scope>
    <source>
        <tissue evidence="2">Rhizome</tissue>
    </source>
</reference>
<dbReference type="EMBL" id="JACMSC010000015">
    <property type="protein sequence ID" value="KAG6487668.1"/>
    <property type="molecule type" value="Genomic_DNA"/>
</dbReference>
<keyword evidence="3" id="KW-1185">Reference proteome</keyword>
<keyword evidence="1" id="KW-0812">Transmembrane</keyword>
<proteinExistence type="predicted"/>
<feature type="transmembrane region" description="Helical" evidence="1">
    <location>
        <begin position="107"/>
        <end position="127"/>
    </location>
</feature>